<gene>
    <name evidence="2" type="ORF">BCT54_17280</name>
</gene>
<evidence type="ECO:0000256" key="1">
    <source>
        <dbReference type="SAM" id="Phobius"/>
    </source>
</evidence>
<feature type="transmembrane region" description="Helical" evidence="1">
    <location>
        <begin position="42"/>
        <end position="68"/>
    </location>
</feature>
<organism evidence="2 3">
    <name type="scientific">Vibrio splendidus</name>
    <dbReference type="NCBI Taxonomy" id="29497"/>
    <lineage>
        <taxon>Bacteria</taxon>
        <taxon>Pseudomonadati</taxon>
        <taxon>Pseudomonadota</taxon>
        <taxon>Gammaproteobacteria</taxon>
        <taxon>Vibrionales</taxon>
        <taxon>Vibrionaceae</taxon>
        <taxon>Vibrio</taxon>
    </lineage>
</organism>
<reference evidence="3" key="1">
    <citation type="submission" date="2016-07" db="EMBL/GenBank/DDBJ databases">
        <title>Nontailed viruses are major unrecognized killers of bacteria in the ocean.</title>
        <authorList>
            <person name="Kauffman K."/>
            <person name="Hussain F."/>
            <person name="Yang J."/>
            <person name="Arevalo P."/>
            <person name="Brown J."/>
            <person name="Cutler M."/>
            <person name="Kelly L."/>
            <person name="Polz M.F."/>
        </authorList>
    </citation>
    <scope>NUCLEOTIDE SEQUENCE [LARGE SCALE GENOMIC DNA]</scope>
    <source>
        <strain evidence="3">10N.261.48.B5</strain>
    </source>
</reference>
<feature type="transmembrane region" description="Helical" evidence="1">
    <location>
        <begin position="190"/>
        <end position="210"/>
    </location>
</feature>
<dbReference type="RefSeq" id="WP_102551103.1">
    <property type="nucleotide sequence ID" value="NZ_MCZF01000022.1"/>
</dbReference>
<dbReference type="Proteomes" id="UP000235533">
    <property type="component" value="Unassembled WGS sequence"/>
</dbReference>
<feature type="transmembrane region" description="Helical" evidence="1">
    <location>
        <begin position="7"/>
        <end position="30"/>
    </location>
</feature>
<dbReference type="EMBL" id="MCZF01000022">
    <property type="protein sequence ID" value="PMM64846.1"/>
    <property type="molecule type" value="Genomic_DNA"/>
</dbReference>
<evidence type="ECO:0000313" key="3">
    <source>
        <dbReference type="Proteomes" id="UP000235533"/>
    </source>
</evidence>
<sequence length="213" mass="24477">MHDFTRFLLAYCMPTLALLVGILSALLTFILNVDLLLHGDAFVFDLVIGLSTFTLLCVMFGLILLLLLKIKRPTNSNLCDVIAVESIGRFKTMLDTRNSDHLLEMSLYESVKRGRIFDTYVDGVILKHVDVLSYNPAQIYAKFLEAFSVEESEKHQLFNINFHDMFDAHYEILKAKAQQNSRKILVRNSIYSSLAFLFYLSMLFSAIWMARLM</sequence>
<proteinExistence type="predicted"/>
<name>A0A2N7JXC6_VIBSP</name>
<comment type="caution">
    <text evidence="2">The sequence shown here is derived from an EMBL/GenBank/DDBJ whole genome shotgun (WGS) entry which is preliminary data.</text>
</comment>
<evidence type="ECO:0000313" key="2">
    <source>
        <dbReference type="EMBL" id="PMM64846.1"/>
    </source>
</evidence>
<keyword evidence="1" id="KW-1133">Transmembrane helix</keyword>
<keyword evidence="1" id="KW-0812">Transmembrane</keyword>
<accession>A0A2N7JXC6</accession>
<protein>
    <submittedName>
        <fullName evidence="2">Uncharacterized protein</fullName>
    </submittedName>
</protein>
<dbReference type="AlphaFoldDB" id="A0A2N7JXC6"/>
<keyword evidence="1" id="KW-0472">Membrane</keyword>